<keyword evidence="3" id="KW-0547">Nucleotide-binding</keyword>
<evidence type="ECO:0000313" key="8">
    <source>
        <dbReference type="EMBL" id="MED6240580.1"/>
    </source>
</evidence>
<dbReference type="EC" id="3.6.4.13" evidence="1"/>
<evidence type="ECO:0000256" key="3">
    <source>
        <dbReference type="ARBA" id="ARBA00022741"/>
    </source>
</evidence>
<organism evidence="8 9">
    <name type="scientific">Ataeniobius toweri</name>
    <dbReference type="NCBI Taxonomy" id="208326"/>
    <lineage>
        <taxon>Eukaryota</taxon>
        <taxon>Metazoa</taxon>
        <taxon>Chordata</taxon>
        <taxon>Craniata</taxon>
        <taxon>Vertebrata</taxon>
        <taxon>Euteleostomi</taxon>
        <taxon>Actinopterygii</taxon>
        <taxon>Neopterygii</taxon>
        <taxon>Teleostei</taxon>
        <taxon>Neoteleostei</taxon>
        <taxon>Acanthomorphata</taxon>
        <taxon>Ovalentaria</taxon>
        <taxon>Atherinomorphae</taxon>
        <taxon>Cyprinodontiformes</taxon>
        <taxon>Goodeidae</taxon>
        <taxon>Ataeniobius</taxon>
    </lineage>
</organism>
<dbReference type="Gene3D" id="2.60.40.790">
    <property type="match status" value="1"/>
</dbReference>
<keyword evidence="9" id="KW-1185">Reference proteome</keyword>
<proteinExistence type="predicted"/>
<dbReference type="SUPFAM" id="SSF49764">
    <property type="entry name" value="HSP20-like chaperones"/>
    <property type="match status" value="1"/>
</dbReference>
<evidence type="ECO:0000256" key="1">
    <source>
        <dbReference type="ARBA" id="ARBA00012552"/>
    </source>
</evidence>
<evidence type="ECO:0000256" key="2">
    <source>
        <dbReference type="ARBA" id="ARBA00022737"/>
    </source>
</evidence>
<comment type="caution">
    <text evidence="8">The sequence shown here is derived from an EMBL/GenBank/DDBJ whole genome shotgun (WGS) entry which is preliminary data.</text>
</comment>
<accession>A0ABU7AT17</accession>
<evidence type="ECO:0000313" key="9">
    <source>
        <dbReference type="Proteomes" id="UP001345963"/>
    </source>
</evidence>
<keyword evidence="2" id="KW-0677">Repeat</keyword>
<reference evidence="8 9" key="1">
    <citation type="submission" date="2021-07" db="EMBL/GenBank/DDBJ databases">
        <authorList>
            <person name="Palmer J.M."/>
        </authorList>
    </citation>
    <scope>NUCLEOTIDE SEQUENCE [LARGE SCALE GENOMIC DNA]</scope>
    <source>
        <strain evidence="8 9">AT_MEX2019</strain>
        <tissue evidence="8">Muscle</tissue>
    </source>
</reference>
<comment type="catalytic activity">
    <reaction evidence="7">
        <text>ATP + H2O = ADP + phosphate + H(+)</text>
        <dbReference type="Rhea" id="RHEA:13065"/>
        <dbReference type="ChEBI" id="CHEBI:15377"/>
        <dbReference type="ChEBI" id="CHEBI:15378"/>
        <dbReference type="ChEBI" id="CHEBI:30616"/>
        <dbReference type="ChEBI" id="CHEBI:43474"/>
        <dbReference type="ChEBI" id="CHEBI:456216"/>
        <dbReference type="EC" id="3.6.4.13"/>
    </reaction>
</comment>
<sequence length="110" mass="12867">MINVLTFIKEVSNVFSGRVNSRSYKADLELHQNIAADSCHWEMKSNQPVLKLVKQQLGYWQRLIRSKNIFVSYDMDHVDEEEDKSSRLWFVENTGEENCYVNMESGSESD</sequence>
<dbReference type="EMBL" id="JAHUTI010024968">
    <property type="protein sequence ID" value="MED6240580.1"/>
    <property type="molecule type" value="Genomic_DNA"/>
</dbReference>
<dbReference type="PANTHER" id="PTHR22655">
    <property type="entry name" value="ATP-DEPENDENT RNA HELICASE TDRD12-RELATED"/>
    <property type="match status" value="1"/>
</dbReference>
<name>A0ABU7AT17_9TELE</name>
<evidence type="ECO:0000256" key="7">
    <source>
        <dbReference type="ARBA" id="ARBA00047984"/>
    </source>
</evidence>
<dbReference type="PANTHER" id="PTHR22655:SF2">
    <property type="entry name" value="ATP-DEPENDENT RNA HELICASE TDRD12-RELATED"/>
    <property type="match status" value="1"/>
</dbReference>
<dbReference type="InterPro" id="IPR008978">
    <property type="entry name" value="HSP20-like_chaperone"/>
</dbReference>
<dbReference type="Proteomes" id="UP001345963">
    <property type="component" value="Unassembled WGS sequence"/>
</dbReference>
<keyword evidence="6" id="KW-0067">ATP-binding</keyword>
<protein>
    <recommendedName>
        <fullName evidence="1">RNA helicase</fullName>
        <ecNumber evidence="1">3.6.4.13</ecNumber>
    </recommendedName>
</protein>
<gene>
    <name evidence="8" type="ORF">ATANTOWER_023704</name>
</gene>
<evidence type="ECO:0000256" key="6">
    <source>
        <dbReference type="ARBA" id="ARBA00022840"/>
    </source>
</evidence>
<evidence type="ECO:0000256" key="4">
    <source>
        <dbReference type="ARBA" id="ARBA00022801"/>
    </source>
</evidence>
<keyword evidence="5" id="KW-0347">Helicase</keyword>
<evidence type="ECO:0000256" key="5">
    <source>
        <dbReference type="ARBA" id="ARBA00022806"/>
    </source>
</evidence>
<keyword evidence="4" id="KW-0378">Hydrolase</keyword>